<dbReference type="Gene3D" id="3.40.50.12710">
    <property type="match status" value="1"/>
</dbReference>
<dbReference type="Pfam" id="PF02636">
    <property type="entry name" value="Methyltransf_28"/>
    <property type="match status" value="1"/>
</dbReference>
<keyword evidence="4" id="KW-1185">Reference proteome</keyword>
<dbReference type="PANTHER" id="PTHR12049:SF7">
    <property type="entry name" value="PROTEIN ARGININE METHYLTRANSFERASE NDUFAF7, MITOCHONDRIAL"/>
    <property type="match status" value="1"/>
</dbReference>
<protein>
    <submittedName>
        <fullName evidence="3">Class I SAM-dependent methyltransferase</fullName>
    </submittedName>
</protein>
<dbReference type="RefSeq" id="WP_400881476.1">
    <property type="nucleotide sequence ID" value="NZ_JBIWXY010000001.1"/>
</dbReference>
<dbReference type="PANTHER" id="PTHR12049">
    <property type="entry name" value="PROTEIN ARGININE METHYLTRANSFERASE NDUFAF7, MITOCHONDRIAL"/>
    <property type="match status" value="1"/>
</dbReference>
<accession>A0ABW8GLM0</accession>
<dbReference type="SUPFAM" id="SSF53335">
    <property type="entry name" value="S-adenosyl-L-methionine-dependent methyltransferases"/>
    <property type="match status" value="1"/>
</dbReference>
<gene>
    <name evidence="3" type="ORF">ACIKP9_08690</name>
</gene>
<dbReference type="InterPro" id="IPR038375">
    <property type="entry name" value="NDUFAF7_sf"/>
</dbReference>
<organism evidence="3 4">
    <name type="scientific">Methylobacillus methanolivorans</name>
    <dbReference type="NCBI Taxonomy" id="1848927"/>
    <lineage>
        <taxon>Bacteria</taxon>
        <taxon>Pseudomonadati</taxon>
        <taxon>Pseudomonadota</taxon>
        <taxon>Betaproteobacteria</taxon>
        <taxon>Nitrosomonadales</taxon>
        <taxon>Methylophilaceae</taxon>
        <taxon>Methylobacillus</taxon>
    </lineage>
</organism>
<keyword evidence="2" id="KW-0808">Transferase</keyword>
<comment type="caution">
    <text evidence="3">The sequence shown here is derived from an EMBL/GenBank/DDBJ whole genome shotgun (WGS) entry which is preliminary data.</text>
</comment>
<sequence length="386" mass="41748">MNISALPLPDTHAIAHSAQLLALIRDELAAAGGWISFARYMELALYAPGLGYYSAGATKFGEAGDFVTAPEMTPLFGHTLARQVMEVLAQTGGSVLELGAGRGRLAAAILEEMQRVGKLPDQYLILEVSADLQAVQKQHLQAVLAPALYERVCWLDALPESFTGVMLANEVLDAVPVHVVSKYGTGWQEMGVTADDQAGLMLMPRALLNQALVADIDTLNLPEPYQTEVSPAARALVASLAECLQQGVLLFIDYGFSRAEYYHPQRQQGTLMCHYRHHAHPDPLFHPGLQDITAHVDFSAMAEAGQAQGLQLLGYCGQAQFLINCGITDLMLRVPVHDLKQYAPLASQAQKLLSPAEMGELFKVLALGRGVVPLSGFVRGDRSHTL</sequence>
<dbReference type="GO" id="GO:0008168">
    <property type="term" value="F:methyltransferase activity"/>
    <property type="evidence" value="ECO:0007669"/>
    <property type="project" value="UniProtKB-KW"/>
</dbReference>
<evidence type="ECO:0000313" key="3">
    <source>
        <dbReference type="EMBL" id="MFJ5446301.1"/>
    </source>
</evidence>
<reference evidence="3 4" key="1">
    <citation type="submission" date="2024-11" db="EMBL/GenBank/DDBJ databases">
        <authorList>
            <person name="Kaparullina E.N."/>
            <person name="Delegan Y.A."/>
            <person name="Doronina N.V."/>
        </authorList>
    </citation>
    <scope>NUCLEOTIDE SEQUENCE [LARGE SCALE GENOMIC DNA]</scope>
    <source>
        <strain evidence="3 4">7sh_L</strain>
    </source>
</reference>
<dbReference type="Proteomes" id="UP001617669">
    <property type="component" value="Unassembled WGS sequence"/>
</dbReference>
<name>A0ABW8GLM0_9PROT</name>
<evidence type="ECO:0000256" key="1">
    <source>
        <dbReference type="ARBA" id="ARBA00022603"/>
    </source>
</evidence>
<evidence type="ECO:0000256" key="2">
    <source>
        <dbReference type="ARBA" id="ARBA00022679"/>
    </source>
</evidence>
<proteinExistence type="predicted"/>
<dbReference type="EMBL" id="JBIWXY010000001">
    <property type="protein sequence ID" value="MFJ5446301.1"/>
    <property type="molecule type" value="Genomic_DNA"/>
</dbReference>
<dbReference type="InterPro" id="IPR003788">
    <property type="entry name" value="NDUFAF7"/>
</dbReference>
<evidence type="ECO:0000313" key="4">
    <source>
        <dbReference type="Proteomes" id="UP001617669"/>
    </source>
</evidence>
<dbReference type="InterPro" id="IPR029063">
    <property type="entry name" value="SAM-dependent_MTases_sf"/>
</dbReference>
<keyword evidence="1 3" id="KW-0489">Methyltransferase</keyword>
<dbReference type="GO" id="GO:0032259">
    <property type="term" value="P:methylation"/>
    <property type="evidence" value="ECO:0007669"/>
    <property type="project" value="UniProtKB-KW"/>
</dbReference>